<dbReference type="Pfam" id="PF03167">
    <property type="entry name" value="UDG"/>
    <property type="match status" value="1"/>
</dbReference>
<name>A0A2T0XN67_9BACT</name>
<evidence type="ECO:0000256" key="7">
    <source>
        <dbReference type="ARBA" id="ARBA00022763"/>
    </source>
</evidence>
<gene>
    <name evidence="12" type="ORF">DFO77_11151</name>
</gene>
<evidence type="ECO:0000256" key="3">
    <source>
        <dbReference type="ARBA" id="ARBA00008184"/>
    </source>
</evidence>
<sequence>MILPSDIHPSWKPFFTQEISAILDDVESQIGITNSEDLTPGRNRMLRFLALDLFKTKVVILGQDPYPQQGVATGRAFEVGPLKNWTESFRNTSLRNIVRALYAAERKDFKTFKGIKKEMAAGEFSLLPPDELFKYWEQQGVLLLNTSFSCHVGKPGSHSGYWKPFTDRLLDFINKNCPDAVWFLWGNHAQKAVEHLEIKHSISTTHPMICHERPNDFLLGETNVFEATSGLIDWTGGDKKASSVQRQKRLW</sequence>
<dbReference type="PROSITE" id="PS00130">
    <property type="entry name" value="U_DNA_GLYCOSYLASE"/>
    <property type="match status" value="1"/>
</dbReference>
<keyword evidence="7" id="KW-0227">DNA damage</keyword>
<comment type="function">
    <text evidence="2">Excises uracil residues from the DNA which can arise as a result of misincorporation of dUMP residues by DNA polymerase or due to deamination of cytosine.</text>
</comment>
<dbReference type="EMBL" id="QPIZ01000011">
    <property type="protein sequence ID" value="RCW34550.1"/>
    <property type="molecule type" value="Genomic_DNA"/>
</dbReference>
<evidence type="ECO:0000256" key="4">
    <source>
        <dbReference type="ARBA" id="ARBA00012030"/>
    </source>
</evidence>
<protein>
    <recommendedName>
        <fullName evidence="5">Uracil-DNA glycosylase</fullName>
        <ecNumber evidence="4">3.2.2.27</ecNumber>
    </recommendedName>
</protein>
<dbReference type="Gene3D" id="3.40.470.10">
    <property type="entry name" value="Uracil-DNA glycosylase-like domain"/>
    <property type="match status" value="1"/>
</dbReference>
<reference evidence="12 13" key="1">
    <citation type="submission" date="2018-07" db="EMBL/GenBank/DDBJ databases">
        <title>Freshwater and sediment microbial communities from various areas in North America, analyzing microbe dynamics in response to fracking.</title>
        <authorList>
            <person name="Lamendella R."/>
        </authorList>
    </citation>
    <scope>NUCLEOTIDE SEQUENCE [LARGE SCALE GENOMIC DNA]</scope>
    <source>
        <strain evidence="12 13">160A</strain>
    </source>
</reference>
<keyword evidence="9" id="KW-0234">DNA repair</keyword>
<evidence type="ECO:0000259" key="11">
    <source>
        <dbReference type="Pfam" id="PF03167"/>
    </source>
</evidence>
<dbReference type="Proteomes" id="UP000252733">
    <property type="component" value="Unassembled WGS sequence"/>
</dbReference>
<dbReference type="InterPro" id="IPR036895">
    <property type="entry name" value="Uracil-DNA_glycosylase-like_sf"/>
</dbReference>
<comment type="caution">
    <text evidence="12">The sequence shown here is derived from an EMBL/GenBank/DDBJ whole genome shotgun (WGS) entry which is preliminary data.</text>
</comment>
<dbReference type="PANTHER" id="PTHR11264:SF0">
    <property type="entry name" value="URACIL-DNA GLYCOSYLASE"/>
    <property type="match status" value="1"/>
</dbReference>
<evidence type="ECO:0000256" key="6">
    <source>
        <dbReference type="ARBA" id="ARBA00022490"/>
    </source>
</evidence>
<proteinExistence type="inferred from homology"/>
<comment type="similarity">
    <text evidence="3">Belongs to the uracil-DNA glycosylase (UDG) superfamily. UNG family.</text>
</comment>
<dbReference type="InterPro" id="IPR002043">
    <property type="entry name" value="UDG_fam1"/>
</dbReference>
<evidence type="ECO:0000313" key="12">
    <source>
        <dbReference type="EMBL" id="RCW34550.1"/>
    </source>
</evidence>
<organism evidence="12 13">
    <name type="scientific">Marinilabilia salmonicolor</name>
    <dbReference type="NCBI Taxonomy" id="989"/>
    <lineage>
        <taxon>Bacteria</taxon>
        <taxon>Pseudomonadati</taxon>
        <taxon>Bacteroidota</taxon>
        <taxon>Bacteroidia</taxon>
        <taxon>Marinilabiliales</taxon>
        <taxon>Marinilabiliaceae</taxon>
        <taxon>Marinilabilia</taxon>
    </lineage>
</organism>
<dbReference type="EC" id="3.2.2.27" evidence="4"/>
<dbReference type="CDD" id="cd10027">
    <property type="entry name" value="UDG-F1-like"/>
    <property type="match status" value="1"/>
</dbReference>
<dbReference type="GO" id="GO:0097510">
    <property type="term" value="P:base-excision repair, AP site formation via deaminated base removal"/>
    <property type="evidence" value="ECO:0007669"/>
    <property type="project" value="TreeGrafter"/>
</dbReference>
<dbReference type="InterPro" id="IPR005122">
    <property type="entry name" value="Uracil-DNA_glycosylase-like"/>
</dbReference>
<dbReference type="SUPFAM" id="SSF52141">
    <property type="entry name" value="Uracil-DNA glycosylase-like"/>
    <property type="match status" value="1"/>
</dbReference>
<dbReference type="GO" id="GO:0004844">
    <property type="term" value="F:uracil DNA N-glycosylase activity"/>
    <property type="evidence" value="ECO:0007669"/>
    <property type="project" value="UniProtKB-EC"/>
</dbReference>
<accession>A0A2T0XN67</accession>
<feature type="active site" description="Proton acceptor" evidence="10">
    <location>
        <position position="64"/>
    </location>
</feature>
<dbReference type="InterPro" id="IPR018085">
    <property type="entry name" value="Ura-DNA_Glyclase_AS"/>
</dbReference>
<feature type="domain" description="Uracil-DNA glycosylase-like" evidence="11">
    <location>
        <begin position="55"/>
        <end position="207"/>
    </location>
</feature>
<keyword evidence="6" id="KW-0963">Cytoplasm</keyword>
<evidence type="ECO:0000313" key="13">
    <source>
        <dbReference type="Proteomes" id="UP000252733"/>
    </source>
</evidence>
<dbReference type="PANTHER" id="PTHR11264">
    <property type="entry name" value="URACIL-DNA GLYCOSYLASE"/>
    <property type="match status" value="1"/>
</dbReference>
<keyword evidence="13" id="KW-1185">Reference proteome</keyword>
<dbReference type="AlphaFoldDB" id="A0A2T0XN67"/>
<evidence type="ECO:0000256" key="1">
    <source>
        <dbReference type="ARBA" id="ARBA00001400"/>
    </source>
</evidence>
<comment type="catalytic activity">
    <reaction evidence="1">
        <text>Hydrolyzes single-stranded DNA or mismatched double-stranded DNA and polynucleotides, releasing free uracil.</text>
        <dbReference type="EC" id="3.2.2.27"/>
    </reaction>
</comment>
<evidence type="ECO:0000256" key="2">
    <source>
        <dbReference type="ARBA" id="ARBA00002631"/>
    </source>
</evidence>
<evidence type="ECO:0000256" key="9">
    <source>
        <dbReference type="ARBA" id="ARBA00023204"/>
    </source>
</evidence>
<keyword evidence="8" id="KW-0378">Hydrolase</keyword>
<evidence type="ECO:0000256" key="5">
    <source>
        <dbReference type="ARBA" id="ARBA00018429"/>
    </source>
</evidence>
<evidence type="ECO:0000256" key="8">
    <source>
        <dbReference type="ARBA" id="ARBA00022801"/>
    </source>
</evidence>
<evidence type="ECO:0000256" key="10">
    <source>
        <dbReference type="PROSITE-ProRule" id="PRU10072"/>
    </source>
</evidence>